<dbReference type="Pfam" id="PF19578">
    <property type="entry name" value="DUF6090"/>
    <property type="match status" value="1"/>
</dbReference>
<keyword evidence="3" id="KW-1185">Reference proteome</keyword>
<dbReference type="Proteomes" id="UP001549799">
    <property type="component" value="Unassembled WGS sequence"/>
</dbReference>
<comment type="caution">
    <text evidence="2">The sequence shown here is derived from an EMBL/GenBank/DDBJ whole genome shotgun (WGS) entry which is preliminary data.</text>
</comment>
<sequence length="252" mass="29777">MIKFFRKIRQDLLSKGKTGKYFKYAIGEIILVVIGILLALSINTWNEERKEKLVIRNLLHNIRLDMQTDTLQFSKNIQDIPEVIANATLLLNSTELDTLSANDLFNNLPYYSFYYVINNKSYEKVINAGITDFFEFNELYNDINNYYTLDANKYQKIIKWDDEDTTADGSLWLAMGFEIDIYANFTYTENNVRFAQTEENRKSVFIEQLNKPQMRNSIKMSLYRKRYLDNILTKTKQSAKDIILKIDEQLRE</sequence>
<proteinExistence type="predicted"/>
<protein>
    <submittedName>
        <fullName evidence="2">DUF6090 family protein</fullName>
    </submittedName>
</protein>
<dbReference type="InterPro" id="IPR045749">
    <property type="entry name" value="DUF6090"/>
</dbReference>
<keyword evidence="1" id="KW-0472">Membrane</keyword>
<feature type="transmembrane region" description="Helical" evidence="1">
    <location>
        <begin position="21"/>
        <end position="42"/>
    </location>
</feature>
<keyword evidence="1" id="KW-0812">Transmembrane</keyword>
<name>A0ABV2SSZ8_9FLAO</name>
<gene>
    <name evidence="2" type="ORF">ABXZ36_06450</name>
</gene>
<dbReference type="RefSeq" id="WP_354614673.1">
    <property type="nucleotide sequence ID" value="NZ_JBEXAE010000002.1"/>
</dbReference>
<reference evidence="2 3" key="1">
    <citation type="submission" date="2024-07" db="EMBL/GenBank/DDBJ databases">
        <title>The genome sequence of type strain Sediminicola arcticus GDMCC 1.2805.</title>
        <authorList>
            <person name="Liu Y."/>
        </authorList>
    </citation>
    <scope>NUCLEOTIDE SEQUENCE [LARGE SCALE GENOMIC DNA]</scope>
    <source>
        <strain evidence="2 3">GDMCC 1.2805</strain>
    </source>
</reference>
<evidence type="ECO:0000313" key="2">
    <source>
        <dbReference type="EMBL" id="MET6990283.1"/>
    </source>
</evidence>
<keyword evidence="1" id="KW-1133">Transmembrane helix</keyword>
<accession>A0ABV2SSZ8</accession>
<evidence type="ECO:0000313" key="3">
    <source>
        <dbReference type="Proteomes" id="UP001549799"/>
    </source>
</evidence>
<organism evidence="2 3">
    <name type="scientific">Sediminicola arcticus</name>
    <dbReference type="NCBI Taxonomy" id="1574308"/>
    <lineage>
        <taxon>Bacteria</taxon>
        <taxon>Pseudomonadati</taxon>
        <taxon>Bacteroidota</taxon>
        <taxon>Flavobacteriia</taxon>
        <taxon>Flavobacteriales</taxon>
        <taxon>Flavobacteriaceae</taxon>
        <taxon>Sediminicola</taxon>
    </lineage>
</organism>
<evidence type="ECO:0000256" key="1">
    <source>
        <dbReference type="SAM" id="Phobius"/>
    </source>
</evidence>
<dbReference type="EMBL" id="JBEXAE010000002">
    <property type="protein sequence ID" value="MET6990283.1"/>
    <property type="molecule type" value="Genomic_DNA"/>
</dbReference>